<comment type="similarity">
    <text evidence="2">Belongs to the NAD(P)-dependent epimerase/dehydratase family. Dihydroflavonol-4-reductase subfamily.</text>
</comment>
<reference evidence="4 5" key="1">
    <citation type="journal article" date="2020" name="ISME J.">
        <title>Uncovering the hidden diversity of litter-decomposition mechanisms in mushroom-forming fungi.</title>
        <authorList>
            <person name="Floudas D."/>
            <person name="Bentzer J."/>
            <person name="Ahren D."/>
            <person name="Johansson T."/>
            <person name="Persson P."/>
            <person name="Tunlid A."/>
        </authorList>
    </citation>
    <scope>NUCLEOTIDE SEQUENCE [LARGE SCALE GENOMIC DNA]</scope>
    <source>
        <strain evidence="4 5">CBS 291.85</strain>
    </source>
</reference>
<evidence type="ECO:0000313" key="4">
    <source>
        <dbReference type="EMBL" id="KAF5348374.1"/>
    </source>
</evidence>
<dbReference type="InterPro" id="IPR001509">
    <property type="entry name" value="Epimerase_deHydtase"/>
</dbReference>
<dbReference type="Pfam" id="PF01370">
    <property type="entry name" value="Epimerase"/>
    <property type="match status" value="1"/>
</dbReference>
<evidence type="ECO:0000259" key="3">
    <source>
        <dbReference type="Pfam" id="PF01370"/>
    </source>
</evidence>
<keyword evidence="5" id="KW-1185">Reference proteome</keyword>
<dbReference type="AlphaFoldDB" id="A0A8H5FTE6"/>
<dbReference type="InterPro" id="IPR036291">
    <property type="entry name" value="NAD(P)-bd_dom_sf"/>
</dbReference>
<evidence type="ECO:0000313" key="5">
    <source>
        <dbReference type="Proteomes" id="UP000559256"/>
    </source>
</evidence>
<dbReference type="InterPro" id="IPR050425">
    <property type="entry name" value="NAD(P)_dehydrat-like"/>
</dbReference>
<name>A0A8H5FTE6_9AGAR</name>
<dbReference type="OrthoDB" id="2735536at2759"/>
<evidence type="ECO:0000256" key="1">
    <source>
        <dbReference type="ARBA" id="ARBA00023002"/>
    </source>
</evidence>
<dbReference type="SUPFAM" id="SSF51735">
    <property type="entry name" value="NAD(P)-binding Rossmann-fold domains"/>
    <property type="match status" value="1"/>
</dbReference>
<sequence>MPAITDTSSTVLVTGANGFVATWIVGDLLARGYSVRAGVRTEERGQHLLKTYASYGDKLKLFATGDMSAKLVGKHQISVNIGYCWDGVFDEAVKGVDAILHTAAAVHLYAKDPKEMIDPAIKGIVGILESILKHGTSVKRVVITSTCAAIKSFSTVPLTLSEENWNDDDVNECEEKGKDANPLAMYAASKTLAERAGWDFYKKHKSEINWDLSFLNPPWIFGPVKHEVKSLDSLNQSSLYYYKAVVEGDFVGGYPPRYAPGHGWVDVRDVSQAHVRALETPAAGGERIIIAAGSFVWQDIVDAVNSISPSPWKSHTAPFAKGDPEGERVRNITWVTDKEKKILGLKFRTLQESARDILEDYENHGWA</sequence>
<dbReference type="EMBL" id="JAACJM010000086">
    <property type="protein sequence ID" value="KAF5348374.1"/>
    <property type="molecule type" value="Genomic_DNA"/>
</dbReference>
<dbReference type="Proteomes" id="UP000559256">
    <property type="component" value="Unassembled WGS sequence"/>
</dbReference>
<evidence type="ECO:0000256" key="2">
    <source>
        <dbReference type="ARBA" id="ARBA00023445"/>
    </source>
</evidence>
<dbReference type="GO" id="GO:0016616">
    <property type="term" value="F:oxidoreductase activity, acting on the CH-OH group of donors, NAD or NADP as acceptor"/>
    <property type="evidence" value="ECO:0007669"/>
    <property type="project" value="TreeGrafter"/>
</dbReference>
<protein>
    <recommendedName>
        <fullName evidence="3">NAD-dependent epimerase/dehydratase domain-containing protein</fullName>
    </recommendedName>
</protein>
<organism evidence="4 5">
    <name type="scientific">Tetrapyrgos nigripes</name>
    <dbReference type="NCBI Taxonomy" id="182062"/>
    <lineage>
        <taxon>Eukaryota</taxon>
        <taxon>Fungi</taxon>
        <taxon>Dikarya</taxon>
        <taxon>Basidiomycota</taxon>
        <taxon>Agaricomycotina</taxon>
        <taxon>Agaricomycetes</taxon>
        <taxon>Agaricomycetidae</taxon>
        <taxon>Agaricales</taxon>
        <taxon>Marasmiineae</taxon>
        <taxon>Marasmiaceae</taxon>
        <taxon>Tetrapyrgos</taxon>
    </lineage>
</organism>
<dbReference type="PANTHER" id="PTHR10366">
    <property type="entry name" value="NAD DEPENDENT EPIMERASE/DEHYDRATASE"/>
    <property type="match status" value="1"/>
</dbReference>
<dbReference type="Gene3D" id="3.40.50.720">
    <property type="entry name" value="NAD(P)-binding Rossmann-like Domain"/>
    <property type="match status" value="1"/>
</dbReference>
<keyword evidence="1" id="KW-0560">Oxidoreductase</keyword>
<accession>A0A8H5FTE6</accession>
<feature type="domain" description="NAD-dependent epimerase/dehydratase" evidence="3">
    <location>
        <begin position="11"/>
        <end position="288"/>
    </location>
</feature>
<comment type="caution">
    <text evidence="4">The sequence shown here is derived from an EMBL/GenBank/DDBJ whole genome shotgun (WGS) entry which is preliminary data.</text>
</comment>
<proteinExistence type="inferred from homology"/>
<dbReference type="PANTHER" id="PTHR10366:SF564">
    <property type="entry name" value="STEROL-4-ALPHA-CARBOXYLATE 3-DEHYDROGENASE, DECARBOXYLATING"/>
    <property type="match status" value="1"/>
</dbReference>
<gene>
    <name evidence="4" type="ORF">D9758_010929</name>
</gene>